<evidence type="ECO:0000256" key="1">
    <source>
        <dbReference type="ARBA" id="ARBA00022737"/>
    </source>
</evidence>
<feature type="region of interest" description="Disordered" evidence="2">
    <location>
        <begin position="379"/>
        <end position="403"/>
    </location>
</feature>
<feature type="compositionally biased region" description="Basic and acidic residues" evidence="2">
    <location>
        <begin position="122"/>
        <end position="154"/>
    </location>
</feature>
<feature type="region of interest" description="Disordered" evidence="2">
    <location>
        <begin position="571"/>
        <end position="592"/>
    </location>
</feature>
<feature type="region of interest" description="Disordered" evidence="2">
    <location>
        <begin position="33"/>
        <end position="63"/>
    </location>
</feature>
<dbReference type="InterPro" id="IPR045148">
    <property type="entry name" value="TCRG1-like"/>
</dbReference>
<evidence type="ECO:0000259" key="3">
    <source>
        <dbReference type="PROSITE" id="PS50020"/>
    </source>
</evidence>
<dbReference type="AlphaFoldDB" id="A0A165EXF5"/>
<dbReference type="PANTHER" id="PTHR15377:SF3">
    <property type="entry name" value="WW DOMAIN-CONTAINING PROTEIN"/>
    <property type="match status" value="1"/>
</dbReference>
<evidence type="ECO:0000313" key="4">
    <source>
        <dbReference type="EMBL" id="KZV87916.1"/>
    </source>
</evidence>
<dbReference type="PROSITE" id="PS01159">
    <property type="entry name" value="WW_DOMAIN_1"/>
    <property type="match status" value="1"/>
</dbReference>
<dbReference type="InterPro" id="IPR001202">
    <property type="entry name" value="WW_dom"/>
</dbReference>
<dbReference type="Pfam" id="PF01846">
    <property type="entry name" value="FF"/>
    <property type="match status" value="2"/>
</dbReference>
<dbReference type="PROSITE" id="PS50020">
    <property type="entry name" value="WW_DOMAIN_2"/>
    <property type="match status" value="1"/>
</dbReference>
<feature type="compositionally biased region" description="Acidic residues" evidence="2">
    <location>
        <begin position="578"/>
        <end position="589"/>
    </location>
</feature>
<dbReference type="SMART" id="SM00441">
    <property type="entry name" value="FF"/>
    <property type="match status" value="4"/>
</dbReference>
<dbReference type="GO" id="GO:0070063">
    <property type="term" value="F:RNA polymerase binding"/>
    <property type="evidence" value="ECO:0007669"/>
    <property type="project" value="InterPro"/>
</dbReference>
<dbReference type="SUPFAM" id="SSF81698">
    <property type="entry name" value="FF domain"/>
    <property type="match status" value="2"/>
</dbReference>
<organism evidence="4 5">
    <name type="scientific">Exidia glandulosa HHB12029</name>
    <dbReference type="NCBI Taxonomy" id="1314781"/>
    <lineage>
        <taxon>Eukaryota</taxon>
        <taxon>Fungi</taxon>
        <taxon>Dikarya</taxon>
        <taxon>Basidiomycota</taxon>
        <taxon>Agaricomycotina</taxon>
        <taxon>Agaricomycetes</taxon>
        <taxon>Auriculariales</taxon>
        <taxon>Exidiaceae</taxon>
        <taxon>Exidia</taxon>
    </lineage>
</organism>
<dbReference type="EMBL" id="KV426112">
    <property type="protein sequence ID" value="KZV87916.1"/>
    <property type="molecule type" value="Genomic_DNA"/>
</dbReference>
<dbReference type="SUPFAM" id="SSF51045">
    <property type="entry name" value="WW domain"/>
    <property type="match status" value="1"/>
</dbReference>
<evidence type="ECO:0000256" key="2">
    <source>
        <dbReference type="SAM" id="MobiDB-lite"/>
    </source>
</evidence>
<reference evidence="4 5" key="1">
    <citation type="journal article" date="2016" name="Mol. Biol. Evol.">
        <title>Comparative Genomics of Early-Diverging Mushroom-Forming Fungi Provides Insights into the Origins of Lignocellulose Decay Capabilities.</title>
        <authorList>
            <person name="Nagy L.G."/>
            <person name="Riley R."/>
            <person name="Tritt A."/>
            <person name="Adam C."/>
            <person name="Daum C."/>
            <person name="Floudas D."/>
            <person name="Sun H."/>
            <person name="Yadav J.S."/>
            <person name="Pangilinan J."/>
            <person name="Larsson K.H."/>
            <person name="Matsuura K."/>
            <person name="Barry K."/>
            <person name="Labutti K."/>
            <person name="Kuo R."/>
            <person name="Ohm R.A."/>
            <person name="Bhattacharya S.S."/>
            <person name="Shirouzu T."/>
            <person name="Yoshinaga Y."/>
            <person name="Martin F.M."/>
            <person name="Grigoriev I.V."/>
            <person name="Hibbett D.S."/>
        </authorList>
    </citation>
    <scope>NUCLEOTIDE SEQUENCE [LARGE SCALE GENOMIC DNA]</scope>
    <source>
        <strain evidence="4 5">HHB12029</strain>
    </source>
</reference>
<feature type="region of interest" description="Disordered" evidence="2">
    <location>
        <begin position="122"/>
        <end position="170"/>
    </location>
</feature>
<protein>
    <recommendedName>
        <fullName evidence="3">WW domain-containing protein</fullName>
    </recommendedName>
</protein>
<sequence>MSTLPPLPPGWSEHTGPDGTPYYFHRVSNTSTYTRPVLPGASSAAPPKPVKDKPKSKRPVPGTEWLRVETVQGNVFWTHTGRKASVWSVPDEIKELVDRLDAEGWEERGEIERVKAEAQELKRKLSEEQEQDEQKHKQNKKARVEDESDDEKKPLPRPKKLKPEEAAAQALGVDKTTDKVNLSIEEAKALFMTLLQEKQINPLLPWDTSLPQFIHDPRYALLPSQNARKEVFDEYCKEQIRKQKEEKAKNGPSPKLTPEESFTALLERTCTSTRTSYTEWRRTVKKERAFLDFGRSERERENKFRAWLKVLGERKRRDKERAEKDFFDLLRQFDVNGELEWKEAKRTPGLADDPRYDAVGSSSLREELYNTFVKTVMRERAGEDKAPDEETRRKAKQERAERERAAKVRVQQEKVEADLGRARKVVGVEEAEAAFGSLLTDAVRDVTTFDAALPQLQTDPRFGQSAAVLNPHQQKALFDAHVGRIRERHLKTLHELFGAHAPRLDDPFPEGRVERSVPAERLRFTPSDVHDEFTRWSRQRLTAARADFETMLRENSFVEFWGRARKLGGEGAAKDVDKDEDDVVGEGEEGGGTADLKALARGVGIEEVEKVLKGDKRYIVFEHVPEERERWVREYLERMAAPKLSVHVPEH</sequence>
<accession>A0A165EXF5</accession>
<keyword evidence="5" id="KW-1185">Reference proteome</keyword>
<dbReference type="InterPro" id="IPR036020">
    <property type="entry name" value="WW_dom_sf"/>
</dbReference>
<dbReference type="Gene3D" id="1.10.10.440">
    <property type="entry name" value="FF domain"/>
    <property type="match status" value="5"/>
</dbReference>
<dbReference type="OrthoDB" id="410044at2759"/>
<dbReference type="PANTHER" id="PTHR15377">
    <property type="entry name" value="TRANSCRIPTION ELONGATION REGULATOR 1"/>
    <property type="match status" value="1"/>
</dbReference>
<dbReference type="Gene3D" id="2.20.70.10">
    <property type="match status" value="2"/>
</dbReference>
<evidence type="ECO:0000313" key="5">
    <source>
        <dbReference type="Proteomes" id="UP000077266"/>
    </source>
</evidence>
<dbReference type="SMART" id="SM00456">
    <property type="entry name" value="WW"/>
    <property type="match status" value="2"/>
</dbReference>
<dbReference type="InParanoid" id="A0A165EXF5"/>
<name>A0A165EXF5_EXIGL</name>
<dbReference type="STRING" id="1314781.A0A165EXF5"/>
<dbReference type="InterPro" id="IPR002713">
    <property type="entry name" value="FF_domain"/>
</dbReference>
<dbReference type="InterPro" id="IPR036517">
    <property type="entry name" value="FF_domain_sf"/>
</dbReference>
<feature type="domain" description="WW" evidence="3">
    <location>
        <begin position="5"/>
        <end position="38"/>
    </location>
</feature>
<gene>
    <name evidence="4" type="ORF">EXIGLDRAFT_723253</name>
</gene>
<dbReference type="GO" id="GO:0003712">
    <property type="term" value="F:transcription coregulator activity"/>
    <property type="evidence" value="ECO:0007669"/>
    <property type="project" value="TreeGrafter"/>
</dbReference>
<dbReference type="CDD" id="cd00201">
    <property type="entry name" value="WW"/>
    <property type="match status" value="1"/>
</dbReference>
<dbReference type="Proteomes" id="UP000077266">
    <property type="component" value="Unassembled WGS sequence"/>
</dbReference>
<dbReference type="Pfam" id="PF00397">
    <property type="entry name" value="WW"/>
    <property type="match status" value="1"/>
</dbReference>
<proteinExistence type="predicted"/>
<keyword evidence="1" id="KW-0677">Repeat</keyword>
<dbReference type="GO" id="GO:0005634">
    <property type="term" value="C:nucleus"/>
    <property type="evidence" value="ECO:0007669"/>
    <property type="project" value="TreeGrafter"/>
</dbReference>